<organism evidence="2 3">
    <name type="scientific">Lacticaseibacillus manihotivorans DSM 13343 = JCM 12514</name>
    <dbReference type="NCBI Taxonomy" id="1423769"/>
    <lineage>
        <taxon>Bacteria</taxon>
        <taxon>Bacillati</taxon>
        <taxon>Bacillota</taxon>
        <taxon>Bacilli</taxon>
        <taxon>Lactobacillales</taxon>
        <taxon>Lactobacillaceae</taxon>
        <taxon>Lacticaseibacillus</taxon>
    </lineage>
</organism>
<dbReference type="InterPro" id="IPR001387">
    <property type="entry name" value="Cro/C1-type_HTH"/>
</dbReference>
<accession>A0A0R1QQW7</accession>
<dbReference type="Pfam" id="PF01381">
    <property type="entry name" value="HTH_3"/>
    <property type="match status" value="1"/>
</dbReference>
<dbReference type="AlphaFoldDB" id="A0A0R1QQW7"/>
<dbReference type="Proteomes" id="UP000051790">
    <property type="component" value="Unassembled WGS sequence"/>
</dbReference>
<comment type="caution">
    <text evidence="2">The sequence shown here is derived from an EMBL/GenBank/DDBJ whole genome shotgun (WGS) entry which is preliminary data.</text>
</comment>
<sequence length="166" mass="19112">MNKMAEVNIKAAMKQAIARSGRQNKELAKTIGLSPQGLSNYLNDPNRDVPVDLVGRLARELGDLQFKYEVGDWWLDLGLAITGTTVIPIPIALKEDMDDEQDDREQLDRQAKRILRKLPEAWSKEDFDFIVKYRKEFNEEISSEHLMLDALDDWIKRAEIALQEVN</sequence>
<keyword evidence="3" id="KW-1185">Reference proteome</keyword>
<dbReference type="PATRIC" id="fig|1423769.4.peg.944"/>
<proteinExistence type="predicted"/>
<dbReference type="SUPFAM" id="SSF47413">
    <property type="entry name" value="lambda repressor-like DNA-binding domains"/>
    <property type="match status" value="1"/>
</dbReference>
<evidence type="ECO:0000259" key="1">
    <source>
        <dbReference type="Pfam" id="PF01381"/>
    </source>
</evidence>
<dbReference type="InterPro" id="IPR010982">
    <property type="entry name" value="Lambda_DNA-bd_dom_sf"/>
</dbReference>
<dbReference type="EMBL" id="AZEU01000134">
    <property type="protein sequence ID" value="KRL45092.1"/>
    <property type="molecule type" value="Genomic_DNA"/>
</dbReference>
<evidence type="ECO:0000313" key="3">
    <source>
        <dbReference type="Proteomes" id="UP000051790"/>
    </source>
</evidence>
<feature type="domain" description="HTH cro/C1-type" evidence="1">
    <location>
        <begin position="14"/>
        <end position="62"/>
    </location>
</feature>
<evidence type="ECO:0000313" key="2">
    <source>
        <dbReference type="EMBL" id="KRL45092.1"/>
    </source>
</evidence>
<name>A0A0R1QQW7_9LACO</name>
<dbReference type="GO" id="GO:0003677">
    <property type="term" value="F:DNA binding"/>
    <property type="evidence" value="ECO:0007669"/>
    <property type="project" value="InterPro"/>
</dbReference>
<protein>
    <recommendedName>
        <fullName evidence="1">HTH cro/C1-type domain-containing protein</fullName>
    </recommendedName>
</protein>
<gene>
    <name evidence="2" type="ORF">FD01_GL000882</name>
</gene>
<reference evidence="2 3" key="1">
    <citation type="journal article" date="2015" name="Genome Announc.">
        <title>Expanding the biotechnology potential of lactobacilli through comparative genomics of 213 strains and associated genera.</title>
        <authorList>
            <person name="Sun Z."/>
            <person name="Harris H.M."/>
            <person name="McCann A."/>
            <person name="Guo C."/>
            <person name="Argimon S."/>
            <person name="Zhang W."/>
            <person name="Yang X."/>
            <person name="Jeffery I.B."/>
            <person name="Cooney J.C."/>
            <person name="Kagawa T.F."/>
            <person name="Liu W."/>
            <person name="Song Y."/>
            <person name="Salvetti E."/>
            <person name="Wrobel A."/>
            <person name="Rasinkangas P."/>
            <person name="Parkhill J."/>
            <person name="Rea M.C."/>
            <person name="O'Sullivan O."/>
            <person name="Ritari J."/>
            <person name="Douillard F.P."/>
            <person name="Paul Ross R."/>
            <person name="Yang R."/>
            <person name="Briner A.E."/>
            <person name="Felis G.E."/>
            <person name="de Vos W.M."/>
            <person name="Barrangou R."/>
            <person name="Klaenhammer T.R."/>
            <person name="Caufield P.W."/>
            <person name="Cui Y."/>
            <person name="Zhang H."/>
            <person name="O'Toole P.W."/>
        </authorList>
    </citation>
    <scope>NUCLEOTIDE SEQUENCE [LARGE SCALE GENOMIC DNA]</scope>
    <source>
        <strain evidence="2 3">DSM 13343</strain>
    </source>
</reference>